<evidence type="ECO:0000256" key="1">
    <source>
        <dbReference type="SAM" id="MobiDB-lite"/>
    </source>
</evidence>
<protein>
    <submittedName>
        <fullName evidence="2">Uncharacterized protein</fullName>
    </submittedName>
</protein>
<dbReference type="AlphaFoldDB" id="A0A381TTL8"/>
<accession>A0A381TTL8</accession>
<name>A0A381TTL8_9ZZZZ</name>
<evidence type="ECO:0000313" key="2">
    <source>
        <dbReference type="EMBL" id="SVA19189.1"/>
    </source>
</evidence>
<reference evidence="2" key="1">
    <citation type="submission" date="2018-05" db="EMBL/GenBank/DDBJ databases">
        <authorList>
            <person name="Lanie J.A."/>
            <person name="Ng W.-L."/>
            <person name="Kazmierczak K.M."/>
            <person name="Andrzejewski T.M."/>
            <person name="Davidsen T.M."/>
            <person name="Wayne K.J."/>
            <person name="Tettelin H."/>
            <person name="Glass J.I."/>
            <person name="Rusch D."/>
            <person name="Podicherti R."/>
            <person name="Tsui H.-C.T."/>
            <person name="Winkler M.E."/>
        </authorList>
    </citation>
    <scope>NUCLEOTIDE SEQUENCE</scope>
</reference>
<feature type="region of interest" description="Disordered" evidence="1">
    <location>
        <begin position="121"/>
        <end position="142"/>
    </location>
</feature>
<dbReference type="EMBL" id="UINC01005118">
    <property type="protein sequence ID" value="SVA19189.1"/>
    <property type="molecule type" value="Genomic_DNA"/>
</dbReference>
<organism evidence="2">
    <name type="scientific">marine metagenome</name>
    <dbReference type="NCBI Taxonomy" id="408172"/>
    <lineage>
        <taxon>unclassified sequences</taxon>
        <taxon>metagenomes</taxon>
        <taxon>ecological metagenomes</taxon>
    </lineage>
</organism>
<proteinExistence type="predicted"/>
<sequence length="322" mass="36018">MVVLVALVALVAGPALAQDSAPRTAWGEPDLQGVWDFRTITPMQRPERYGDKQFLTAEEAAALDQAAVDRELRLWNQAPERTEAGGNVDRRGAGQAPGSYNQFWIDSGTRSVDTRQTSLITYPPNGRYPSLTAEGQRRSDERRTYAREHPADTWEDFSSGVRCILGFNAGPPFTPSAYNNNMQLFQTPDHVVVMTEMVNTSRVIPLDGTPHLDPEVLQWSGDSRGYWEGETLVVETRNFDAKRKWRGTTSSARLVERFTRVDADTLEYQFTVTDPETWTSPWTASVPLRLNPEPMFEYACHEGNYSVPVMLGGARVEEAAGQ</sequence>
<gene>
    <name evidence="2" type="ORF">METZ01_LOCUS72043</name>
</gene>